<evidence type="ECO:0000256" key="1">
    <source>
        <dbReference type="SAM" id="Phobius"/>
    </source>
</evidence>
<proteinExistence type="predicted"/>
<gene>
    <name evidence="2" type="ORF">APHCRT_1593</name>
</gene>
<comment type="caution">
    <text evidence="2">The sequence shown here is derived from an EMBL/GenBank/DDBJ whole genome shotgun (WGS) entry which is preliminary data.</text>
</comment>
<sequence>MSVSFVPQYSQKLSDPQEAQGFANQIFSLLFWFFDAFLSIARYFHSTGTRYICPRVFREQL</sequence>
<dbReference type="AlphaFoldDB" id="A0A0F3PIF4"/>
<name>A0A0F3PIF4_ANAPH</name>
<dbReference type="EMBL" id="LAOD01000039">
    <property type="protein sequence ID" value="KJV80115.1"/>
    <property type="molecule type" value="Genomic_DNA"/>
</dbReference>
<protein>
    <submittedName>
        <fullName evidence="2">Integral membrane MviN domain protein</fullName>
    </submittedName>
</protein>
<dbReference type="Proteomes" id="UP000033722">
    <property type="component" value="Unassembled WGS sequence"/>
</dbReference>
<keyword evidence="1" id="KW-0472">Membrane</keyword>
<evidence type="ECO:0000313" key="2">
    <source>
        <dbReference type="EMBL" id="KJV80115.1"/>
    </source>
</evidence>
<keyword evidence="1" id="KW-1133">Transmembrane helix</keyword>
<evidence type="ECO:0000313" key="3">
    <source>
        <dbReference type="Proteomes" id="UP000033722"/>
    </source>
</evidence>
<keyword evidence="1" id="KW-0812">Transmembrane</keyword>
<accession>A0A0F3PIF4</accession>
<reference evidence="2 3" key="1">
    <citation type="submission" date="2015-01" db="EMBL/GenBank/DDBJ databases">
        <title>Genome Sequencing of Rickettsiales.</title>
        <authorList>
            <person name="Daugherty S.C."/>
            <person name="Su Q."/>
            <person name="Abolude K."/>
            <person name="Beier-Sexton M."/>
            <person name="Carlyon J.A."/>
            <person name="Carter R."/>
            <person name="Day N.P."/>
            <person name="Dumler S.J."/>
            <person name="Dyachenko V."/>
            <person name="Godinez A."/>
            <person name="Kurtti T.J."/>
            <person name="Lichay M."/>
            <person name="Mullins K.E."/>
            <person name="Ott S."/>
            <person name="Pappas-Brown V."/>
            <person name="Paris D.H."/>
            <person name="Patel P."/>
            <person name="Richards A.L."/>
            <person name="Sadzewicz L."/>
            <person name="Sears K."/>
            <person name="Seidman D."/>
            <person name="Sengamalay N."/>
            <person name="Stenos J."/>
            <person name="Tallon L.J."/>
            <person name="Vincent G."/>
            <person name="Fraser C.M."/>
            <person name="Munderloh U."/>
            <person name="Dunning-Hotopp J.C."/>
        </authorList>
    </citation>
    <scope>NUCLEOTIDE SEQUENCE [LARGE SCALE GENOMIC DNA]</scope>
    <source>
        <strain evidence="2 3">CRT53-1</strain>
    </source>
</reference>
<organism evidence="2 3">
    <name type="scientific">Anaplasma phagocytophilum str. CRT53-1</name>
    <dbReference type="NCBI Taxonomy" id="1359157"/>
    <lineage>
        <taxon>Bacteria</taxon>
        <taxon>Pseudomonadati</taxon>
        <taxon>Pseudomonadota</taxon>
        <taxon>Alphaproteobacteria</taxon>
        <taxon>Rickettsiales</taxon>
        <taxon>Anaplasmataceae</taxon>
        <taxon>Anaplasma</taxon>
        <taxon>phagocytophilum group</taxon>
    </lineage>
</organism>
<feature type="transmembrane region" description="Helical" evidence="1">
    <location>
        <begin position="22"/>
        <end position="41"/>
    </location>
</feature>